<dbReference type="AlphaFoldDB" id="A0AAD7SNS2"/>
<evidence type="ECO:0000256" key="2">
    <source>
        <dbReference type="PROSITE-ProRule" id="PRU00191"/>
    </source>
</evidence>
<dbReference type="PRINTS" id="PR00401">
    <property type="entry name" value="SH2DOMAIN"/>
</dbReference>
<name>A0AAD7SNS2_9TELE</name>
<feature type="compositionally biased region" description="Basic and acidic residues" evidence="3">
    <location>
        <begin position="10"/>
        <end position="24"/>
    </location>
</feature>
<keyword evidence="1 2" id="KW-0727">SH2 domain</keyword>
<dbReference type="InterPro" id="IPR000980">
    <property type="entry name" value="SH2"/>
</dbReference>
<dbReference type="PANTHER" id="PTHR14098:SF1">
    <property type="entry name" value="LYMPHOCYTE CYTOSOLIC PROTEIN 2"/>
    <property type="match status" value="1"/>
</dbReference>
<evidence type="ECO:0000259" key="4">
    <source>
        <dbReference type="PROSITE" id="PS50001"/>
    </source>
</evidence>
<dbReference type="Pfam" id="PF00017">
    <property type="entry name" value="SH2"/>
    <property type="match status" value="1"/>
</dbReference>
<dbReference type="InterPro" id="IPR051751">
    <property type="entry name" value="Immunoreceptor_sig_adapters"/>
</dbReference>
<dbReference type="InterPro" id="IPR036860">
    <property type="entry name" value="SH2_dom_sf"/>
</dbReference>
<reference evidence="5" key="1">
    <citation type="journal article" date="2023" name="Science">
        <title>Genome structures resolve the early diversification of teleost fishes.</title>
        <authorList>
            <person name="Parey E."/>
            <person name="Louis A."/>
            <person name="Montfort J."/>
            <person name="Bouchez O."/>
            <person name="Roques C."/>
            <person name="Iampietro C."/>
            <person name="Lluch J."/>
            <person name="Castinel A."/>
            <person name="Donnadieu C."/>
            <person name="Desvignes T."/>
            <person name="Floi Bucao C."/>
            <person name="Jouanno E."/>
            <person name="Wen M."/>
            <person name="Mejri S."/>
            <person name="Dirks R."/>
            <person name="Jansen H."/>
            <person name="Henkel C."/>
            <person name="Chen W.J."/>
            <person name="Zahm M."/>
            <person name="Cabau C."/>
            <person name="Klopp C."/>
            <person name="Thompson A.W."/>
            <person name="Robinson-Rechavi M."/>
            <person name="Braasch I."/>
            <person name="Lecointre G."/>
            <person name="Bobe J."/>
            <person name="Postlethwait J.H."/>
            <person name="Berthelot C."/>
            <person name="Roest Crollius H."/>
            <person name="Guiguen Y."/>
        </authorList>
    </citation>
    <scope>NUCLEOTIDE SEQUENCE</scope>
    <source>
        <strain evidence="5">NC1722</strain>
    </source>
</reference>
<evidence type="ECO:0000313" key="6">
    <source>
        <dbReference type="Proteomes" id="UP001221898"/>
    </source>
</evidence>
<dbReference type="PROSITE" id="PS50001">
    <property type="entry name" value="SH2"/>
    <property type="match status" value="1"/>
</dbReference>
<protein>
    <recommendedName>
        <fullName evidence="4">SH2 domain-containing protein</fullName>
    </recommendedName>
</protein>
<dbReference type="EMBL" id="JAINUG010000045">
    <property type="protein sequence ID" value="KAJ8406097.1"/>
    <property type="molecule type" value="Genomic_DNA"/>
</dbReference>
<accession>A0AAD7SNS2</accession>
<dbReference type="Gene3D" id="3.30.505.10">
    <property type="entry name" value="SH2 domain"/>
    <property type="match status" value="1"/>
</dbReference>
<feature type="domain" description="SH2" evidence="4">
    <location>
        <begin position="106"/>
        <end position="212"/>
    </location>
</feature>
<gene>
    <name evidence="5" type="ORF">AAFF_G00309850</name>
</gene>
<dbReference type="SMART" id="SM00252">
    <property type="entry name" value="SH2"/>
    <property type="match status" value="1"/>
</dbReference>
<sequence length="239" mass="26937">MKCSMTGPRFLDHSDHDYKSPSEAEDKDSDGGYESPTEVGPQNREGDRDSDNDYDAPPSELSDNLPHCIFPTKPLGISAQQFGSSARTPMVPHPKPEDEQDIDLRWYVGQVTREQVDDYLRWVGQDGAFLIRDSSKGSTTQPYTLMVLHQGKVYNTQIRYHSDQNIFTLDTGLKCNKSYSGVTQIVQHHMRKPLLLIESKEQGSGPQRQCPTGCCPIPAYNTPSITAHREDYREGDRES</sequence>
<dbReference type="GO" id="GO:0007169">
    <property type="term" value="P:cell surface receptor protein tyrosine kinase signaling pathway"/>
    <property type="evidence" value="ECO:0007669"/>
    <property type="project" value="TreeGrafter"/>
</dbReference>
<organism evidence="5 6">
    <name type="scientific">Aldrovandia affinis</name>
    <dbReference type="NCBI Taxonomy" id="143900"/>
    <lineage>
        <taxon>Eukaryota</taxon>
        <taxon>Metazoa</taxon>
        <taxon>Chordata</taxon>
        <taxon>Craniata</taxon>
        <taxon>Vertebrata</taxon>
        <taxon>Euteleostomi</taxon>
        <taxon>Actinopterygii</taxon>
        <taxon>Neopterygii</taxon>
        <taxon>Teleostei</taxon>
        <taxon>Notacanthiformes</taxon>
        <taxon>Halosauridae</taxon>
        <taxon>Aldrovandia</taxon>
    </lineage>
</organism>
<proteinExistence type="predicted"/>
<dbReference type="SUPFAM" id="SSF55550">
    <property type="entry name" value="SH2 domain"/>
    <property type="match status" value="1"/>
</dbReference>
<evidence type="ECO:0000256" key="1">
    <source>
        <dbReference type="ARBA" id="ARBA00022999"/>
    </source>
</evidence>
<comment type="caution">
    <text evidence="5">The sequence shown here is derived from an EMBL/GenBank/DDBJ whole genome shotgun (WGS) entry which is preliminary data.</text>
</comment>
<evidence type="ECO:0000256" key="3">
    <source>
        <dbReference type="SAM" id="MobiDB-lite"/>
    </source>
</evidence>
<dbReference type="GO" id="GO:0035556">
    <property type="term" value="P:intracellular signal transduction"/>
    <property type="evidence" value="ECO:0007669"/>
    <property type="project" value="TreeGrafter"/>
</dbReference>
<dbReference type="Proteomes" id="UP001221898">
    <property type="component" value="Unassembled WGS sequence"/>
</dbReference>
<keyword evidence="6" id="KW-1185">Reference proteome</keyword>
<evidence type="ECO:0000313" key="5">
    <source>
        <dbReference type="EMBL" id="KAJ8406097.1"/>
    </source>
</evidence>
<dbReference type="FunFam" id="3.30.505.10:FF:000016">
    <property type="entry name" value="B-cell linker protein isoform 2"/>
    <property type="match status" value="1"/>
</dbReference>
<dbReference type="PANTHER" id="PTHR14098">
    <property type="entry name" value="SH2 DOMAIN CONTAINING PROTEIN"/>
    <property type="match status" value="1"/>
</dbReference>
<dbReference type="GO" id="GO:0005737">
    <property type="term" value="C:cytoplasm"/>
    <property type="evidence" value="ECO:0007669"/>
    <property type="project" value="UniProtKB-ARBA"/>
</dbReference>
<feature type="region of interest" description="Disordered" evidence="3">
    <location>
        <begin position="1"/>
        <end position="70"/>
    </location>
</feature>